<dbReference type="InterPro" id="IPR001962">
    <property type="entry name" value="Asn_synthase"/>
</dbReference>
<organism evidence="9 10">
    <name type="scientific">Vibrio zhanjiangensis</name>
    <dbReference type="NCBI Taxonomy" id="1046128"/>
    <lineage>
        <taxon>Bacteria</taxon>
        <taxon>Pseudomonadati</taxon>
        <taxon>Pseudomonadota</taxon>
        <taxon>Gammaproteobacteria</taxon>
        <taxon>Vibrionales</taxon>
        <taxon>Vibrionaceae</taxon>
        <taxon>Vibrio</taxon>
    </lineage>
</organism>
<evidence type="ECO:0000256" key="1">
    <source>
        <dbReference type="ARBA" id="ARBA00005187"/>
    </source>
</evidence>
<evidence type="ECO:0000256" key="7">
    <source>
        <dbReference type="ARBA" id="ARBA00048741"/>
    </source>
</evidence>
<dbReference type="EC" id="6.3.5.4" evidence="3"/>
<name>A0ABQ6EWE0_9VIBR</name>
<evidence type="ECO:0000256" key="5">
    <source>
        <dbReference type="ARBA" id="ARBA00022840"/>
    </source>
</evidence>
<dbReference type="SUPFAM" id="SSF56235">
    <property type="entry name" value="N-terminal nucleophile aminohydrolases (Ntn hydrolases)"/>
    <property type="match status" value="1"/>
</dbReference>
<dbReference type="NCBIfam" id="TIGR01536">
    <property type="entry name" value="asn_synth_AEB"/>
    <property type="match status" value="1"/>
</dbReference>
<keyword evidence="4" id="KW-0547">Nucleotide-binding</keyword>
<evidence type="ECO:0000256" key="2">
    <source>
        <dbReference type="ARBA" id="ARBA00005752"/>
    </source>
</evidence>
<dbReference type="CDD" id="cd01991">
    <property type="entry name" value="Asn_synthase_B_C"/>
    <property type="match status" value="1"/>
</dbReference>
<dbReference type="Pfam" id="PF00733">
    <property type="entry name" value="Asn_synthase"/>
    <property type="match status" value="1"/>
</dbReference>
<dbReference type="Gene3D" id="3.60.20.10">
    <property type="entry name" value="Glutamine Phosphoribosylpyrophosphate, subunit 1, domain 1"/>
    <property type="match status" value="1"/>
</dbReference>
<protein>
    <recommendedName>
        <fullName evidence="3">asparagine synthase (glutamine-hydrolyzing)</fullName>
        <ecNumber evidence="3">6.3.5.4</ecNumber>
    </recommendedName>
</protein>
<feature type="domain" description="Glutamine amidotransferase type-2" evidence="8">
    <location>
        <begin position="2"/>
        <end position="201"/>
    </location>
</feature>
<dbReference type="InterPro" id="IPR014729">
    <property type="entry name" value="Rossmann-like_a/b/a_fold"/>
</dbReference>
<keyword evidence="6" id="KW-0315">Glutamine amidotransferase</keyword>
<dbReference type="CDD" id="cd00712">
    <property type="entry name" value="AsnB"/>
    <property type="match status" value="1"/>
</dbReference>
<dbReference type="InterPro" id="IPR006426">
    <property type="entry name" value="Asn_synth_AEB"/>
</dbReference>
<comment type="similarity">
    <text evidence="2">Belongs to the asparagine synthetase family.</text>
</comment>
<comment type="caution">
    <text evidence="9">The sequence shown here is derived from an EMBL/GenBank/DDBJ whole genome shotgun (WGS) entry which is preliminary data.</text>
</comment>
<evidence type="ECO:0000259" key="8">
    <source>
        <dbReference type="PROSITE" id="PS51278"/>
    </source>
</evidence>
<dbReference type="PANTHER" id="PTHR43284">
    <property type="entry name" value="ASPARAGINE SYNTHETASE (GLUTAMINE-HYDROLYZING)"/>
    <property type="match status" value="1"/>
</dbReference>
<evidence type="ECO:0000313" key="10">
    <source>
        <dbReference type="Proteomes" id="UP001157138"/>
    </source>
</evidence>
<keyword evidence="10" id="KW-1185">Reference proteome</keyword>
<comment type="catalytic activity">
    <reaction evidence="7">
        <text>L-aspartate + L-glutamine + ATP + H2O = L-asparagine + L-glutamate + AMP + diphosphate + H(+)</text>
        <dbReference type="Rhea" id="RHEA:12228"/>
        <dbReference type="ChEBI" id="CHEBI:15377"/>
        <dbReference type="ChEBI" id="CHEBI:15378"/>
        <dbReference type="ChEBI" id="CHEBI:29985"/>
        <dbReference type="ChEBI" id="CHEBI:29991"/>
        <dbReference type="ChEBI" id="CHEBI:30616"/>
        <dbReference type="ChEBI" id="CHEBI:33019"/>
        <dbReference type="ChEBI" id="CHEBI:58048"/>
        <dbReference type="ChEBI" id="CHEBI:58359"/>
        <dbReference type="ChEBI" id="CHEBI:456215"/>
        <dbReference type="EC" id="6.3.5.4"/>
    </reaction>
</comment>
<dbReference type="Pfam" id="PF13537">
    <property type="entry name" value="GATase_7"/>
    <property type="match status" value="1"/>
</dbReference>
<dbReference type="RefSeq" id="WP_284191413.1">
    <property type="nucleotide sequence ID" value="NZ_BSPW01000023.1"/>
</dbReference>
<evidence type="ECO:0000313" key="9">
    <source>
        <dbReference type="EMBL" id="GLT17500.1"/>
    </source>
</evidence>
<comment type="pathway">
    <text evidence="1">Amino-acid biosynthesis; L-asparagine biosynthesis; L-asparagine from L-aspartate (L-Gln route): step 1/1.</text>
</comment>
<dbReference type="Gene3D" id="3.40.50.620">
    <property type="entry name" value="HUPs"/>
    <property type="match status" value="1"/>
</dbReference>
<evidence type="ECO:0000256" key="4">
    <source>
        <dbReference type="ARBA" id="ARBA00022741"/>
    </source>
</evidence>
<accession>A0ABQ6EWE0</accession>
<dbReference type="EMBL" id="BSPW01000023">
    <property type="protein sequence ID" value="GLT17500.1"/>
    <property type="molecule type" value="Genomic_DNA"/>
</dbReference>
<reference evidence="10" key="1">
    <citation type="journal article" date="2019" name="Int. J. Syst. Evol. Microbiol.">
        <title>The Global Catalogue of Microorganisms (GCM) 10K type strain sequencing project: providing services to taxonomists for standard genome sequencing and annotation.</title>
        <authorList>
            <consortium name="The Broad Institute Genomics Platform"/>
            <consortium name="The Broad Institute Genome Sequencing Center for Infectious Disease"/>
            <person name="Wu L."/>
            <person name="Ma J."/>
        </authorList>
    </citation>
    <scope>NUCLEOTIDE SEQUENCE [LARGE SCALE GENOMIC DNA]</scope>
    <source>
        <strain evidence="10">NBRC 108723</strain>
    </source>
</reference>
<dbReference type="Proteomes" id="UP001157138">
    <property type="component" value="Unassembled WGS sequence"/>
</dbReference>
<gene>
    <name evidence="9" type="primary">asnB_2</name>
    <name evidence="9" type="ORF">GCM10007938_12770</name>
</gene>
<evidence type="ECO:0000256" key="3">
    <source>
        <dbReference type="ARBA" id="ARBA00012737"/>
    </source>
</evidence>
<dbReference type="PANTHER" id="PTHR43284:SF1">
    <property type="entry name" value="ASPARAGINE SYNTHETASE"/>
    <property type="match status" value="1"/>
</dbReference>
<dbReference type="InterPro" id="IPR017932">
    <property type="entry name" value="GATase_2_dom"/>
</dbReference>
<dbReference type="PROSITE" id="PS51278">
    <property type="entry name" value="GATASE_TYPE_2"/>
    <property type="match status" value="1"/>
</dbReference>
<dbReference type="InterPro" id="IPR029055">
    <property type="entry name" value="Ntn_hydrolases_N"/>
</dbReference>
<evidence type="ECO:0000256" key="6">
    <source>
        <dbReference type="ARBA" id="ARBA00022962"/>
    </source>
</evidence>
<dbReference type="InterPro" id="IPR051786">
    <property type="entry name" value="ASN_synthetase/amidase"/>
</dbReference>
<dbReference type="InterPro" id="IPR033738">
    <property type="entry name" value="AsnB_N"/>
</dbReference>
<proteinExistence type="inferred from homology"/>
<sequence>MCSILTFLTNKEFSSEFVSSLPERLKRSEKRGPDSSGSLLINNSVYLGSNRLRIIGDDNGVMPISSFCENYHIVFNGEVYNHKELRKELESDGYNFKTNTDTEVILNLYIKFKEDFIKKLNGIFSIVIFDKKRDIFICARDRFGTKPLYYLSGEDYVGFSSDYQTLVELLTPSQRQISKSALSALLMTRMVPGEKTILSGINKVEHATIQIWDRKTLSCNTYRYWSPTCKIREFKQSEFNTYFRNAVNRVFEADVEPSILLSGGLDSAALVTELGYSGRIGIKTYSCTFEGAQKCEESDISYNITNGNIDESAFAIEVANTHSFHHENFKVNADIDEDTFDQMQAALGEPIPSTNALGLYLLGKSLPASERLAVSGTGSDEILGGYETLYFKEHAENHINTSNASLLKSFSNFDSVCIEPLSLLNSDYVDTQYLDQYLKQCMSSFDEDKNSHELLNQLAIFELNFGLPGWELDQADRLFMDFSIELRPGFLENEFVDYCLSIPSKDKSQKLPLRNAMRAHLPSHIVDREKLPSLSTPKEFIYGAFFQKELERIREEPLDFWNKEALTKLIDTQDKESIFDLLYRVFYIQKWVERYLGDKSKMTYRVIN</sequence>
<dbReference type="SUPFAM" id="SSF52402">
    <property type="entry name" value="Adenine nucleotide alpha hydrolases-like"/>
    <property type="match status" value="1"/>
</dbReference>
<keyword evidence="5" id="KW-0067">ATP-binding</keyword>
<dbReference type="PIRSF" id="PIRSF001589">
    <property type="entry name" value="Asn_synthetase_glu-h"/>
    <property type="match status" value="1"/>
</dbReference>